<dbReference type="Proteomes" id="UP001218127">
    <property type="component" value="Segment"/>
</dbReference>
<keyword evidence="2" id="KW-1185">Reference proteome</keyword>
<gene>
    <name evidence="1" type="primary">ERS_gp011</name>
</gene>
<evidence type="ECO:0000313" key="1">
    <source>
        <dbReference type="EMBL" id="WCA46259.1"/>
    </source>
</evidence>
<organism evidence="1 2">
    <name type="scientific">Caulobacter phage ERS</name>
    <dbReference type="NCBI Taxonomy" id="3020392"/>
    <lineage>
        <taxon>Viruses</taxon>
        <taxon>Duplodnaviria</taxon>
        <taxon>Heunggongvirae</taxon>
        <taxon>Uroviricota</taxon>
        <taxon>Caudoviricetes</taxon>
        <taxon>Autographivirales</taxon>
        <taxon>Autonotataviridae</taxon>
        <taxon>Percyvirus</taxon>
        <taxon>Percyvirus ERS</taxon>
    </lineage>
</organism>
<name>A0AAE9X0H0_9CAUD</name>
<accession>A0AAE9X0H0</accession>
<protein>
    <submittedName>
        <fullName evidence="1">Uncharacterized protein</fullName>
    </submittedName>
</protein>
<proteinExistence type="predicted"/>
<sequence>MGIVPTSMENYMTEATTAVVVRKTTAELLALAEARVVTLRAKLTAETMLNNVFEGDDVQFNYGRPNSKEGVQSKRGIVIGRREMETGVQLLIEVTGETAFDTERLKAFTRDVTVNYTRPIAEGVVEAANADVSEAADDSDPLASA</sequence>
<evidence type="ECO:0000313" key="2">
    <source>
        <dbReference type="Proteomes" id="UP001218127"/>
    </source>
</evidence>
<dbReference type="EMBL" id="OQ137560">
    <property type="protein sequence ID" value="WCA46259.1"/>
    <property type="molecule type" value="Genomic_DNA"/>
</dbReference>
<reference evidence="2" key="1">
    <citation type="journal article" date="2024" name="Viruses">
        <title>New Genera and Species of Caulobacter and Brevundimonas Bacteriophages Provide Insights into Phage Genome Evolution.</title>
        <authorList>
            <person name="Ely B."/>
            <person name="Hils M."/>
            <person name="Clarke A."/>
            <person name="Albert M."/>
            <person name="Holness N."/>
            <person name="Lenski J."/>
            <person name="Mohammadi T."/>
        </authorList>
    </citation>
    <scope>NUCLEOTIDE SEQUENCE [LARGE SCALE GENOMIC DNA]</scope>
</reference>